<feature type="compositionally biased region" description="Polar residues" evidence="9">
    <location>
        <begin position="1"/>
        <end position="21"/>
    </location>
</feature>
<evidence type="ECO:0000256" key="7">
    <source>
        <dbReference type="ARBA" id="ARBA00038021"/>
    </source>
</evidence>
<evidence type="ECO:0000259" key="10">
    <source>
        <dbReference type="PROSITE" id="PS50071"/>
    </source>
</evidence>
<keyword evidence="3 8" id="KW-0238">DNA-binding</keyword>
<dbReference type="Proteomes" id="UP000184330">
    <property type="component" value="Unassembled WGS sequence"/>
</dbReference>
<dbReference type="EMBL" id="FJOG01000018">
    <property type="protein sequence ID" value="CZR61271.1"/>
    <property type="molecule type" value="Genomic_DNA"/>
</dbReference>
<dbReference type="AlphaFoldDB" id="A0A1L7X8C9"/>
<evidence type="ECO:0000256" key="5">
    <source>
        <dbReference type="ARBA" id="ARBA00023163"/>
    </source>
</evidence>
<accession>A0A1L7X8C9</accession>
<dbReference type="InterPro" id="IPR008422">
    <property type="entry name" value="KN_HD"/>
</dbReference>
<reference evidence="11 12" key="1">
    <citation type="submission" date="2016-03" db="EMBL/GenBank/DDBJ databases">
        <authorList>
            <person name="Ploux O."/>
        </authorList>
    </citation>
    <scope>NUCLEOTIDE SEQUENCE [LARGE SCALE GENOMIC DNA]</scope>
    <source>
        <strain evidence="11 12">UAMH 11012</strain>
    </source>
</reference>
<name>A0A1L7X8C9_9HELO</name>
<feature type="region of interest" description="Disordered" evidence="9">
    <location>
        <begin position="333"/>
        <end position="356"/>
    </location>
</feature>
<dbReference type="OrthoDB" id="10056939at2759"/>
<dbReference type="InterPro" id="IPR009057">
    <property type="entry name" value="Homeodomain-like_sf"/>
</dbReference>
<dbReference type="SMART" id="SM00389">
    <property type="entry name" value="HOX"/>
    <property type="match status" value="1"/>
</dbReference>
<comment type="subcellular location">
    <subcellularLocation>
        <location evidence="1 8">Nucleus</location>
    </subcellularLocation>
</comment>
<proteinExistence type="inferred from homology"/>
<evidence type="ECO:0000256" key="8">
    <source>
        <dbReference type="PROSITE-ProRule" id="PRU00108"/>
    </source>
</evidence>
<dbReference type="GO" id="GO:0005634">
    <property type="term" value="C:nucleus"/>
    <property type="evidence" value="ECO:0007669"/>
    <property type="project" value="UniProtKB-SubCell"/>
</dbReference>
<evidence type="ECO:0000256" key="4">
    <source>
        <dbReference type="ARBA" id="ARBA00023155"/>
    </source>
</evidence>
<dbReference type="InterPro" id="IPR001356">
    <property type="entry name" value="HD"/>
</dbReference>
<feature type="region of interest" description="Disordered" evidence="9">
    <location>
        <begin position="412"/>
        <end position="469"/>
    </location>
</feature>
<evidence type="ECO:0000256" key="2">
    <source>
        <dbReference type="ARBA" id="ARBA00023015"/>
    </source>
</evidence>
<evidence type="ECO:0000256" key="1">
    <source>
        <dbReference type="ARBA" id="ARBA00004123"/>
    </source>
</evidence>
<dbReference type="STRING" id="576137.A0A1L7X8C9"/>
<dbReference type="PROSITE" id="PS50071">
    <property type="entry name" value="HOMEOBOX_2"/>
    <property type="match status" value="1"/>
</dbReference>
<feature type="compositionally biased region" description="Basic and acidic residues" evidence="9">
    <location>
        <begin position="108"/>
        <end position="120"/>
    </location>
</feature>
<dbReference type="SUPFAM" id="SSF46689">
    <property type="entry name" value="Homeodomain-like"/>
    <property type="match status" value="1"/>
</dbReference>
<feature type="compositionally biased region" description="Low complexity" evidence="9">
    <location>
        <begin position="123"/>
        <end position="137"/>
    </location>
</feature>
<evidence type="ECO:0000256" key="9">
    <source>
        <dbReference type="SAM" id="MobiDB-lite"/>
    </source>
</evidence>
<keyword evidence="12" id="KW-1185">Reference proteome</keyword>
<feature type="region of interest" description="Disordered" evidence="9">
    <location>
        <begin position="1"/>
        <end position="252"/>
    </location>
</feature>
<keyword evidence="5" id="KW-0804">Transcription</keyword>
<dbReference type="Gene3D" id="1.10.10.60">
    <property type="entry name" value="Homeodomain-like"/>
    <property type="match status" value="1"/>
</dbReference>
<organism evidence="11 12">
    <name type="scientific">Phialocephala subalpina</name>
    <dbReference type="NCBI Taxonomy" id="576137"/>
    <lineage>
        <taxon>Eukaryota</taxon>
        <taxon>Fungi</taxon>
        <taxon>Dikarya</taxon>
        <taxon>Ascomycota</taxon>
        <taxon>Pezizomycotina</taxon>
        <taxon>Leotiomycetes</taxon>
        <taxon>Helotiales</taxon>
        <taxon>Mollisiaceae</taxon>
        <taxon>Phialocephala</taxon>
        <taxon>Phialocephala fortinii species complex</taxon>
    </lineage>
</organism>
<gene>
    <name evidence="11" type="ORF">PAC_11167</name>
</gene>
<comment type="similarity">
    <text evidence="7">Belongs to the TALE/TGIF homeobox family.</text>
</comment>
<feature type="compositionally biased region" description="Polar residues" evidence="9">
    <location>
        <begin position="182"/>
        <end position="191"/>
    </location>
</feature>
<feature type="compositionally biased region" description="Basic and acidic residues" evidence="9">
    <location>
        <begin position="455"/>
        <end position="469"/>
    </location>
</feature>
<dbReference type="PANTHER" id="PTHR11850">
    <property type="entry name" value="HOMEOBOX PROTEIN TRANSCRIPTION FACTORS"/>
    <property type="match status" value="1"/>
</dbReference>
<evidence type="ECO:0000313" key="11">
    <source>
        <dbReference type="EMBL" id="CZR61271.1"/>
    </source>
</evidence>
<dbReference type="GO" id="GO:0003677">
    <property type="term" value="F:DNA binding"/>
    <property type="evidence" value="ECO:0007669"/>
    <property type="project" value="UniProtKB-UniRule"/>
</dbReference>
<evidence type="ECO:0000256" key="6">
    <source>
        <dbReference type="ARBA" id="ARBA00023242"/>
    </source>
</evidence>
<dbReference type="GO" id="GO:0006355">
    <property type="term" value="P:regulation of DNA-templated transcription"/>
    <property type="evidence" value="ECO:0007669"/>
    <property type="project" value="InterPro"/>
</dbReference>
<dbReference type="Pfam" id="PF05920">
    <property type="entry name" value="Homeobox_KN"/>
    <property type="match status" value="1"/>
</dbReference>
<feature type="compositionally biased region" description="Polar residues" evidence="9">
    <location>
        <begin position="37"/>
        <end position="49"/>
    </location>
</feature>
<feature type="domain" description="Homeobox" evidence="10">
    <location>
        <begin position="344"/>
        <end position="407"/>
    </location>
</feature>
<keyword evidence="4 8" id="KW-0371">Homeobox</keyword>
<keyword evidence="6 8" id="KW-0539">Nucleus</keyword>
<feature type="compositionally biased region" description="Polar residues" evidence="9">
    <location>
        <begin position="208"/>
        <end position="234"/>
    </location>
</feature>
<feature type="DNA-binding region" description="Homeobox" evidence="8">
    <location>
        <begin position="346"/>
        <end position="408"/>
    </location>
</feature>
<dbReference type="CDD" id="cd00086">
    <property type="entry name" value="homeodomain"/>
    <property type="match status" value="1"/>
</dbReference>
<keyword evidence="2" id="KW-0805">Transcription regulation</keyword>
<dbReference type="FunFam" id="1.10.10.60:FF:000059">
    <property type="entry name" value="TGFB-induced factor homeobox 1"/>
    <property type="match status" value="1"/>
</dbReference>
<evidence type="ECO:0000256" key="3">
    <source>
        <dbReference type="ARBA" id="ARBA00023125"/>
    </source>
</evidence>
<evidence type="ECO:0000313" key="12">
    <source>
        <dbReference type="Proteomes" id="UP000184330"/>
    </source>
</evidence>
<sequence length="469" mass="52608">MSANNDNADSGYPTGTQSSFGSRLEPVSLRGMELPRSSYSRSPSVNQPRQEPAAMSTLTMRAPTMLPSPSDIGRNMPWDRRPLELPSRPRSAEREELPSLRQIIGPDYYHETRPPGRQEVEYSTDSYSPSSAPSARRTPSEYLQSPSMHKRRRLSTDDDYEDSRDRSVPRLYRSPPRAAARSLNTALSPTSAARRAPGNPHDSRTDSNRSSPYSGPGTSIQSLDPPSSTRTNWRTLPRIPALALDPSSPRSRTNFNEYALDSSRSGAQTYPQLSISAFNPPTTVSVHPHPTFSYGYQPPRNQSYSGPSSYSMTHERSPFSVGHHPYSGNTYSYSGMDNEGLNDAKQRKRRGNLPKETTDKLRAWFIQHLQHPYPTEDEKQDLMRQTNLQMNQISNWFINARRRQLPAMINSARAETDARSARGAEGTVPGESTSDFGDDREKNSDGEGSGYEDDFLARRKLDSRKRDSI</sequence>
<protein>
    <recommendedName>
        <fullName evidence="10">Homeobox domain-containing protein</fullName>
    </recommendedName>
</protein>
<dbReference type="InterPro" id="IPR050224">
    <property type="entry name" value="TALE_homeobox"/>
</dbReference>